<feature type="region of interest" description="Disordered" evidence="1">
    <location>
        <begin position="1"/>
        <end position="29"/>
    </location>
</feature>
<accession>A0A182MWB5</accession>
<reference evidence="3" key="1">
    <citation type="submission" date="2013-09" db="EMBL/GenBank/DDBJ databases">
        <title>The Genome Sequence of Anopheles culicifacies species A.</title>
        <authorList>
            <consortium name="The Broad Institute Genomics Platform"/>
            <person name="Neafsey D.E."/>
            <person name="Besansky N."/>
            <person name="Howell P."/>
            <person name="Walton C."/>
            <person name="Young S.K."/>
            <person name="Zeng Q."/>
            <person name="Gargeya S."/>
            <person name="Fitzgerald M."/>
            <person name="Haas B."/>
            <person name="Abouelleil A."/>
            <person name="Allen A.W."/>
            <person name="Alvarado L."/>
            <person name="Arachchi H.M."/>
            <person name="Berlin A.M."/>
            <person name="Chapman S.B."/>
            <person name="Gainer-Dewar J."/>
            <person name="Goldberg J."/>
            <person name="Griggs A."/>
            <person name="Gujja S."/>
            <person name="Hansen M."/>
            <person name="Howarth C."/>
            <person name="Imamovic A."/>
            <person name="Ireland A."/>
            <person name="Larimer J."/>
            <person name="McCowan C."/>
            <person name="Murphy C."/>
            <person name="Pearson M."/>
            <person name="Poon T.W."/>
            <person name="Priest M."/>
            <person name="Roberts A."/>
            <person name="Saif S."/>
            <person name="Shea T."/>
            <person name="Sisk P."/>
            <person name="Sykes S."/>
            <person name="Wortman J."/>
            <person name="Nusbaum C."/>
            <person name="Birren B."/>
        </authorList>
    </citation>
    <scope>NUCLEOTIDE SEQUENCE [LARGE SCALE GENOMIC DNA]</scope>
    <source>
        <strain evidence="3">A-37</strain>
    </source>
</reference>
<sequence length="242" mass="27523">MISRFKRTHPTSEVEQQQEAGEGIDDPTVRPEDYQRVMHRHQQFVPRQQADVLSMANKDDHGWERHTHANGGMNEPNQRHTVADGGVKQQQWRQQQYHEGDGRNVHQRGNVAQQHALRKDCVTVAQQQRHHYHHQHHYQHQSTMATVGHQPSSDGGAGGGIDYFRPTTPAIGSAVSLTNVIGLKRPSQAEGWALLCQSVQALQDLFLGAGEYSPGKSRIPLFRQARHTTGWGWKRDKHRPFK</sequence>
<keyword evidence="3" id="KW-1185">Reference proteome</keyword>
<reference evidence="2" key="2">
    <citation type="submission" date="2020-05" db="UniProtKB">
        <authorList>
            <consortium name="EnsemblMetazoa"/>
        </authorList>
    </citation>
    <scope>IDENTIFICATION</scope>
    <source>
        <strain evidence="2">A-37</strain>
    </source>
</reference>
<evidence type="ECO:0000313" key="3">
    <source>
        <dbReference type="Proteomes" id="UP000075883"/>
    </source>
</evidence>
<proteinExistence type="predicted"/>
<organism evidence="2 3">
    <name type="scientific">Anopheles culicifacies</name>
    <dbReference type="NCBI Taxonomy" id="139723"/>
    <lineage>
        <taxon>Eukaryota</taxon>
        <taxon>Metazoa</taxon>
        <taxon>Ecdysozoa</taxon>
        <taxon>Arthropoda</taxon>
        <taxon>Hexapoda</taxon>
        <taxon>Insecta</taxon>
        <taxon>Pterygota</taxon>
        <taxon>Neoptera</taxon>
        <taxon>Endopterygota</taxon>
        <taxon>Diptera</taxon>
        <taxon>Nematocera</taxon>
        <taxon>Culicoidea</taxon>
        <taxon>Culicidae</taxon>
        <taxon>Anophelinae</taxon>
        <taxon>Anopheles</taxon>
        <taxon>culicifacies species complex</taxon>
    </lineage>
</organism>
<dbReference type="EnsemblMetazoa" id="ACUA027840-RA">
    <property type="protein sequence ID" value="ACUA027840-PA"/>
    <property type="gene ID" value="ACUA027840"/>
</dbReference>
<dbReference type="Proteomes" id="UP000075883">
    <property type="component" value="Unassembled WGS sequence"/>
</dbReference>
<evidence type="ECO:0000256" key="1">
    <source>
        <dbReference type="SAM" id="MobiDB-lite"/>
    </source>
</evidence>
<name>A0A182MWB5_9DIPT</name>
<evidence type="ECO:0000313" key="2">
    <source>
        <dbReference type="EnsemblMetazoa" id="ACUA027840-PA"/>
    </source>
</evidence>
<protein>
    <submittedName>
        <fullName evidence="2">Uncharacterized protein</fullName>
    </submittedName>
</protein>
<dbReference type="AlphaFoldDB" id="A0A182MWB5"/>
<dbReference type="VEuPathDB" id="VectorBase:ACUA027840"/>
<dbReference type="EMBL" id="AXCM01009214">
    <property type="status" value="NOT_ANNOTATED_CDS"/>
    <property type="molecule type" value="Genomic_DNA"/>
</dbReference>